<dbReference type="SUPFAM" id="SSF53613">
    <property type="entry name" value="Ribokinase-like"/>
    <property type="match status" value="1"/>
</dbReference>
<organism evidence="4 5">
    <name type="scientific">Rhizobium oryzicola</name>
    <dbReference type="NCBI Taxonomy" id="1232668"/>
    <lineage>
        <taxon>Bacteria</taxon>
        <taxon>Pseudomonadati</taxon>
        <taxon>Pseudomonadota</taxon>
        <taxon>Alphaproteobacteria</taxon>
        <taxon>Hyphomicrobiales</taxon>
        <taxon>Rhizobiaceae</taxon>
        <taxon>Rhizobium/Agrobacterium group</taxon>
        <taxon>Rhizobium</taxon>
    </lineage>
</organism>
<keyword evidence="2 4" id="KW-0418">Kinase</keyword>
<dbReference type="GO" id="GO:0016301">
    <property type="term" value="F:kinase activity"/>
    <property type="evidence" value="ECO:0007669"/>
    <property type="project" value="UniProtKB-KW"/>
</dbReference>
<dbReference type="InterPro" id="IPR029056">
    <property type="entry name" value="Ribokinase-like"/>
</dbReference>
<dbReference type="EMBL" id="JAUKWQ010000011">
    <property type="protein sequence ID" value="MDO1584866.1"/>
    <property type="molecule type" value="Genomic_DNA"/>
</dbReference>
<reference evidence="4" key="1">
    <citation type="journal article" date="2015" name="Int. J. Syst. Evol. Microbiol.">
        <title>Rhizobium oryzicola sp. nov., potential plant-growth-promoting endophytic bacteria isolated from rice roots.</title>
        <authorList>
            <person name="Zhang X.X."/>
            <person name="Gao J.S."/>
            <person name="Cao Y.H."/>
            <person name="Sheirdil R.A."/>
            <person name="Wang X.C."/>
            <person name="Zhang L."/>
        </authorList>
    </citation>
    <scope>NUCLEOTIDE SEQUENCE</scope>
    <source>
        <strain evidence="4">05753</strain>
    </source>
</reference>
<evidence type="ECO:0000313" key="5">
    <source>
        <dbReference type="Proteomes" id="UP001169006"/>
    </source>
</evidence>
<dbReference type="PANTHER" id="PTHR10584">
    <property type="entry name" value="SUGAR KINASE"/>
    <property type="match status" value="1"/>
</dbReference>
<keyword evidence="5" id="KW-1185">Reference proteome</keyword>
<dbReference type="InterPro" id="IPR002173">
    <property type="entry name" value="Carboh/pur_kinase_PfkB_CS"/>
</dbReference>
<proteinExistence type="predicted"/>
<name>A0ABT8T2K9_9HYPH</name>
<accession>A0ABT8T2K9</accession>
<reference evidence="4" key="2">
    <citation type="submission" date="2023-07" db="EMBL/GenBank/DDBJ databases">
        <authorList>
            <person name="Sun H."/>
        </authorList>
    </citation>
    <scope>NUCLEOTIDE SEQUENCE</scope>
    <source>
        <strain evidence="4">05753</strain>
    </source>
</reference>
<dbReference type="PANTHER" id="PTHR10584:SF157">
    <property type="entry name" value="SULFOFRUCTOSE KINASE"/>
    <property type="match status" value="1"/>
</dbReference>
<evidence type="ECO:0000313" key="4">
    <source>
        <dbReference type="EMBL" id="MDO1584866.1"/>
    </source>
</evidence>
<sequence>MSKHVLCVGAAVLDTIFQVKELPSGEGKILPSRMVQIAEGMASSAAFAIARLGGRATLWGAVGSDETGNRIRHDLARDGVDVSEMTVVAEAPSALSTILVDEKGDRLIVPFYDHRLHASPPPVDDARVSQFDAVLVDVRWASLAREVLKSARRAGIPAILDGDVAPVDILDGLAREADHIIFSEPAARSQSPSSSPENLIRELAARFPQAFVCITFGADGAWWQDRQTRQIMHQPALPIIAVDTLAAGDAFHGAFALAVAEGLGVEEAIRLGSVTAALKCKVFGGRLGMPLRSEAEEALAHLQPLRTCQ</sequence>
<evidence type="ECO:0000256" key="2">
    <source>
        <dbReference type="ARBA" id="ARBA00022777"/>
    </source>
</evidence>
<keyword evidence="1" id="KW-0808">Transferase</keyword>
<dbReference type="InterPro" id="IPR011611">
    <property type="entry name" value="PfkB_dom"/>
</dbReference>
<evidence type="ECO:0000259" key="3">
    <source>
        <dbReference type="Pfam" id="PF00294"/>
    </source>
</evidence>
<dbReference type="PROSITE" id="PS00584">
    <property type="entry name" value="PFKB_KINASES_2"/>
    <property type="match status" value="1"/>
</dbReference>
<feature type="domain" description="Carbohydrate kinase PfkB" evidence="3">
    <location>
        <begin position="3"/>
        <end position="290"/>
    </location>
</feature>
<gene>
    <name evidence="4" type="ORF">Q2T52_22490</name>
</gene>
<dbReference type="Pfam" id="PF00294">
    <property type="entry name" value="PfkB"/>
    <property type="match status" value="1"/>
</dbReference>
<comment type="caution">
    <text evidence="4">The sequence shown here is derived from an EMBL/GenBank/DDBJ whole genome shotgun (WGS) entry which is preliminary data.</text>
</comment>
<dbReference type="RefSeq" id="WP_302079132.1">
    <property type="nucleotide sequence ID" value="NZ_JAUKWQ010000011.1"/>
</dbReference>
<protein>
    <submittedName>
        <fullName evidence="4">Sugar kinase</fullName>
    </submittedName>
</protein>
<dbReference type="CDD" id="cd01945">
    <property type="entry name" value="ribokinase_group_B"/>
    <property type="match status" value="1"/>
</dbReference>
<evidence type="ECO:0000256" key="1">
    <source>
        <dbReference type="ARBA" id="ARBA00022679"/>
    </source>
</evidence>
<dbReference type="Proteomes" id="UP001169006">
    <property type="component" value="Unassembled WGS sequence"/>
</dbReference>
<dbReference type="Gene3D" id="3.40.1190.20">
    <property type="match status" value="1"/>
</dbReference>